<dbReference type="Proteomes" id="UP000198287">
    <property type="component" value="Unassembled WGS sequence"/>
</dbReference>
<dbReference type="EMBL" id="LNIX01000016">
    <property type="protein sequence ID" value="OXA45973.1"/>
    <property type="molecule type" value="Genomic_DNA"/>
</dbReference>
<evidence type="ECO:0000256" key="1">
    <source>
        <dbReference type="SAM" id="Phobius"/>
    </source>
</evidence>
<keyword evidence="3" id="KW-1185">Reference proteome</keyword>
<keyword evidence="1" id="KW-1133">Transmembrane helix</keyword>
<feature type="transmembrane region" description="Helical" evidence="1">
    <location>
        <begin position="53"/>
        <end position="72"/>
    </location>
</feature>
<protein>
    <submittedName>
        <fullName evidence="2">Uncharacterized protein</fullName>
    </submittedName>
</protein>
<organism evidence="2 3">
    <name type="scientific">Folsomia candida</name>
    <name type="common">Springtail</name>
    <dbReference type="NCBI Taxonomy" id="158441"/>
    <lineage>
        <taxon>Eukaryota</taxon>
        <taxon>Metazoa</taxon>
        <taxon>Ecdysozoa</taxon>
        <taxon>Arthropoda</taxon>
        <taxon>Hexapoda</taxon>
        <taxon>Collembola</taxon>
        <taxon>Entomobryomorpha</taxon>
        <taxon>Isotomoidea</taxon>
        <taxon>Isotomidae</taxon>
        <taxon>Proisotominae</taxon>
        <taxon>Folsomia</taxon>
    </lineage>
</organism>
<keyword evidence="1" id="KW-0472">Membrane</keyword>
<comment type="caution">
    <text evidence="2">The sequence shown here is derived from an EMBL/GenBank/DDBJ whole genome shotgun (WGS) entry which is preliminary data.</text>
</comment>
<keyword evidence="1" id="KW-0812">Transmembrane</keyword>
<evidence type="ECO:0000313" key="2">
    <source>
        <dbReference type="EMBL" id="OXA45973.1"/>
    </source>
</evidence>
<accession>A0A226DL70</accession>
<dbReference type="AlphaFoldDB" id="A0A226DL70"/>
<evidence type="ECO:0000313" key="3">
    <source>
        <dbReference type="Proteomes" id="UP000198287"/>
    </source>
</evidence>
<proteinExistence type="predicted"/>
<name>A0A226DL70_FOLCA</name>
<feature type="transmembrane region" description="Helical" evidence="1">
    <location>
        <begin position="92"/>
        <end position="112"/>
    </location>
</feature>
<sequence length="123" mass="13716">MKTGITSHLYNFDLDKILSVCRADLYESNGPSPVFLLHPLAEWEELKMRGVRLLFGGVQCVFLFLVLQSTFVRGVSSVMNSTHWSIRTSLHGGAAFIAFYGGLTVKVVNLGWKKQPFVLTPIV</sequence>
<gene>
    <name evidence="2" type="ORF">Fcan01_19333</name>
</gene>
<reference evidence="2 3" key="1">
    <citation type="submission" date="2015-12" db="EMBL/GenBank/DDBJ databases">
        <title>The genome of Folsomia candida.</title>
        <authorList>
            <person name="Faddeeva A."/>
            <person name="Derks M.F."/>
            <person name="Anvar Y."/>
            <person name="Smit S."/>
            <person name="Van Straalen N."/>
            <person name="Roelofs D."/>
        </authorList>
    </citation>
    <scope>NUCLEOTIDE SEQUENCE [LARGE SCALE GENOMIC DNA]</scope>
    <source>
        <strain evidence="2 3">VU population</strain>
        <tissue evidence="2">Whole body</tissue>
    </source>
</reference>